<accession>A0ABR0BCB7</accession>
<sequence length="281" mass="30666">MQRIASMLAEADVDRMEVIHEYALAPWSDRIQVVGEPDQVEVVTPNEVEGIVIATSSSQRGGVVGMGGVVHDSSRNGPGEVLASYSVTLGPRDEQNPYTAELAAGHPACPKAAALRLALAQQCKFGQLPEGVGKYSKRMDKALSGSHTRALYDTLMKGEAKMLAQLRTGMSALNEYLHRIGVAESDMCDCGQAAETIEHFLFRCKKWTTPREIMCQYSRTKMGNLSFNLGGKAATDDDNWRPDMKAVRAAVQFAMATKRLDLAHRADTYEAQWPSGDSLKA</sequence>
<dbReference type="EMBL" id="JAWRVI010000441">
    <property type="protein sequence ID" value="KAK4065013.1"/>
    <property type="molecule type" value="Genomic_DNA"/>
</dbReference>
<organism evidence="1 2">
    <name type="scientific">Purpureocillium lilacinum</name>
    <name type="common">Paecilomyces lilacinus</name>
    <dbReference type="NCBI Taxonomy" id="33203"/>
    <lineage>
        <taxon>Eukaryota</taxon>
        <taxon>Fungi</taxon>
        <taxon>Dikarya</taxon>
        <taxon>Ascomycota</taxon>
        <taxon>Pezizomycotina</taxon>
        <taxon>Sordariomycetes</taxon>
        <taxon>Hypocreomycetidae</taxon>
        <taxon>Hypocreales</taxon>
        <taxon>Ophiocordycipitaceae</taxon>
        <taxon>Purpureocillium</taxon>
    </lineage>
</organism>
<evidence type="ECO:0000313" key="1">
    <source>
        <dbReference type="EMBL" id="KAK4065013.1"/>
    </source>
</evidence>
<keyword evidence="2" id="KW-1185">Reference proteome</keyword>
<reference evidence="1 2" key="1">
    <citation type="journal article" date="2024" name="Microbiol. Resour. Announc.">
        <title>Genome annotations for the ascomycete fungi Trichoderma harzianum, Trichoderma aggressivum, and Purpureocillium lilacinum.</title>
        <authorList>
            <person name="Beijen E.P.W."/>
            <person name="Ohm R.A."/>
        </authorList>
    </citation>
    <scope>NUCLEOTIDE SEQUENCE [LARGE SCALE GENOMIC DNA]</scope>
    <source>
        <strain evidence="1 2">CBS 150709</strain>
    </source>
</reference>
<name>A0ABR0BCB7_PURLI</name>
<comment type="caution">
    <text evidence="1">The sequence shown here is derived from an EMBL/GenBank/DDBJ whole genome shotgun (WGS) entry which is preliminary data.</text>
</comment>
<evidence type="ECO:0008006" key="3">
    <source>
        <dbReference type="Google" id="ProtNLM"/>
    </source>
</evidence>
<gene>
    <name evidence="1" type="ORF">Purlil1_14076</name>
</gene>
<protein>
    <recommendedName>
        <fullName evidence="3">Reverse transcriptase</fullName>
    </recommendedName>
</protein>
<dbReference type="Proteomes" id="UP001287286">
    <property type="component" value="Unassembled WGS sequence"/>
</dbReference>
<evidence type="ECO:0000313" key="2">
    <source>
        <dbReference type="Proteomes" id="UP001287286"/>
    </source>
</evidence>
<proteinExistence type="predicted"/>